<name>A0ABV2FJU9_9STRE</name>
<evidence type="ECO:0008006" key="4">
    <source>
        <dbReference type="Google" id="ProtNLM"/>
    </source>
</evidence>
<evidence type="ECO:0000256" key="1">
    <source>
        <dbReference type="SAM" id="Phobius"/>
    </source>
</evidence>
<evidence type="ECO:0000313" key="2">
    <source>
        <dbReference type="EMBL" id="MET3558807.1"/>
    </source>
</evidence>
<protein>
    <recommendedName>
        <fullName evidence="4">DUF3272 family protein</fullName>
    </recommendedName>
</protein>
<dbReference type="Proteomes" id="UP001549122">
    <property type="component" value="Unassembled WGS sequence"/>
</dbReference>
<reference evidence="2 3" key="1">
    <citation type="submission" date="2024-06" db="EMBL/GenBank/DDBJ databases">
        <title>Genomic Encyclopedia of Type Strains, Phase IV (KMG-IV): sequencing the most valuable type-strain genomes for metagenomic binning, comparative biology and taxonomic classification.</title>
        <authorList>
            <person name="Goeker M."/>
        </authorList>
    </citation>
    <scope>NUCLEOTIDE SEQUENCE [LARGE SCALE GENOMIC DNA]</scope>
    <source>
        <strain evidence="2 3">DSM 28303</strain>
    </source>
</reference>
<sequence>MSRWEMIGQIFKRRFLALVRTMMIVLALGLWFRQIGFVLMVALYVAYRFYQLKEKYGGV</sequence>
<keyword evidence="1" id="KW-0472">Membrane</keyword>
<gene>
    <name evidence="2" type="ORF">ABID29_001935</name>
</gene>
<feature type="transmembrane region" description="Helical" evidence="1">
    <location>
        <begin position="21"/>
        <end position="47"/>
    </location>
</feature>
<organism evidence="2 3">
    <name type="scientific">Streptococcus rupicaprae</name>
    <dbReference type="NCBI Taxonomy" id="759619"/>
    <lineage>
        <taxon>Bacteria</taxon>
        <taxon>Bacillati</taxon>
        <taxon>Bacillota</taxon>
        <taxon>Bacilli</taxon>
        <taxon>Lactobacillales</taxon>
        <taxon>Streptococcaceae</taxon>
        <taxon>Streptococcus</taxon>
    </lineage>
</organism>
<proteinExistence type="predicted"/>
<keyword evidence="1" id="KW-0812">Transmembrane</keyword>
<keyword evidence="1" id="KW-1133">Transmembrane helix</keyword>
<comment type="caution">
    <text evidence="2">The sequence shown here is derived from an EMBL/GenBank/DDBJ whole genome shotgun (WGS) entry which is preliminary data.</text>
</comment>
<dbReference type="EMBL" id="JBEPLO010000024">
    <property type="protein sequence ID" value="MET3558807.1"/>
    <property type="molecule type" value="Genomic_DNA"/>
</dbReference>
<evidence type="ECO:0000313" key="3">
    <source>
        <dbReference type="Proteomes" id="UP001549122"/>
    </source>
</evidence>
<keyword evidence="3" id="KW-1185">Reference proteome</keyword>
<accession>A0ABV2FJU9</accession>